<name>A0A399E019_9DEIN</name>
<gene>
    <name evidence="2" type="ORF">Mterra_03969</name>
</gene>
<organism evidence="2 3">
    <name type="scientific">Calidithermus terrae</name>
    <dbReference type="NCBI Taxonomy" id="1408545"/>
    <lineage>
        <taxon>Bacteria</taxon>
        <taxon>Thermotogati</taxon>
        <taxon>Deinococcota</taxon>
        <taxon>Deinococci</taxon>
        <taxon>Thermales</taxon>
        <taxon>Thermaceae</taxon>
        <taxon>Calidithermus</taxon>
    </lineage>
</organism>
<protein>
    <submittedName>
        <fullName evidence="2">Uncharacterized protein</fullName>
    </submittedName>
</protein>
<evidence type="ECO:0000313" key="2">
    <source>
        <dbReference type="EMBL" id="RIH75532.1"/>
    </source>
</evidence>
<comment type="caution">
    <text evidence="2">The sequence shown here is derived from an EMBL/GenBank/DDBJ whole genome shotgun (WGS) entry which is preliminary data.</text>
</comment>
<proteinExistence type="predicted"/>
<dbReference type="EMBL" id="QXDL01000354">
    <property type="protein sequence ID" value="RIH75532.1"/>
    <property type="molecule type" value="Genomic_DNA"/>
</dbReference>
<keyword evidence="3" id="KW-1185">Reference proteome</keyword>
<feature type="chain" id="PRO_5017475741" evidence="1">
    <location>
        <begin position="19"/>
        <end position="120"/>
    </location>
</feature>
<sequence>MKRWFVCLLLALGSLSLAQQITLYGPSVTLSAELRITLVPNLVVVQRFPEPQGVVVVYQTSRLEPVFGYHDRDLRARGWQRVKYEYKKGSYKAEYRRGKGKARLEVKDKKGRVEVRVKEG</sequence>
<evidence type="ECO:0000313" key="3">
    <source>
        <dbReference type="Proteomes" id="UP000265715"/>
    </source>
</evidence>
<evidence type="ECO:0000256" key="1">
    <source>
        <dbReference type="SAM" id="SignalP"/>
    </source>
</evidence>
<dbReference type="OrthoDB" id="32748at2"/>
<dbReference type="Proteomes" id="UP000265715">
    <property type="component" value="Unassembled WGS sequence"/>
</dbReference>
<accession>A0A399E019</accession>
<dbReference type="RefSeq" id="WP_119316785.1">
    <property type="nucleotide sequence ID" value="NZ_QXDL01000354.1"/>
</dbReference>
<dbReference type="AlphaFoldDB" id="A0A399E019"/>
<reference evidence="2 3" key="1">
    <citation type="submission" date="2018-08" db="EMBL/GenBank/DDBJ databases">
        <title>Meiothermus terrae DSM 26712 genome sequencing project.</title>
        <authorList>
            <person name="Da Costa M.S."/>
            <person name="Albuquerque L."/>
            <person name="Raposo P."/>
            <person name="Froufe H.J.C."/>
            <person name="Barroso C.S."/>
            <person name="Egas C."/>
        </authorList>
    </citation>
    <scope>NUCLEOTIDE SEQUENCE [LARGE SCALE GENOMIC DNA]</scope>
    <source>
        <strain evidence="2 3">DSM 26712</strain>
    </source>
</reference>
<keyword evidence="1" id="KW-0732">Signal</keyword>
<feature type="signal peptide" evidence="1">
    <location>
        <begin position="1"/>
        <end position="18"/>
    </location>
</feature>